<dbReference type="InterPro" id="IPR011008">
    <property type="entry name" value="Dimeric_a/b-barrel"/>
</dbReference>
<evidence type="ECO:0000259" key="2">
    <source>
        <dbReference type="Pfam" id="PF07978"/>
    </source>
</evidence>
<comment type="caution">
    <text evidence="3">The sequence shown here is derived from an EMBL/GenBank/DDBJ whole genome shotgun (WGS) entry which is preliminary data.</text>
</comment>
<dbReference type="SUPFAM" id="SSF54909">
    <property type="entry name" value="Dimeric alpha+beta barrel"/>
    <property type="match status" value="1"/>
</dbReference>
<comment type="similarity">
    <text evidence="1">Belongs to the NipSnap family.</text>
</comment>
<evidence type="ECO:0000256" key="1">
    <source>
        <dbReference type="ARBA" id="ARBA00005291"/>
    </source>
</evidence>
<dbReference type="PATRIC" id="fig|1526658.3.peg.1608"/>
<evidence type="ECO:0000313" key="3">
    <source>
        <dbReference type="EMBL" id="KPH78888.1"/>
    </source>
</evidence>
<gene>
    <name evidence="3" type="ORF">AE618_20940</name>
</gene>
<keyword evidence="4" id="KW-1185">Reference proteome</keyword>
<sequence length="104" mass="12172">MIYEERDYRIKAGKLAEFVKVYGEYGLPLQKEHLGTFIAYFTTEIGELNHVVALWSYNSLDERAAKRKTMLADPRWQDYLKRVDGLIDIQDTRILTPVSYSPLQ</sequence>
<dbReference type="AlphaFoldDB" id="A0A0N0M9V9"/>
<dbReference type="EMBL" id="LGSZ01000053">
    <property type="protein sequence ID" value="KPH78888.1"/>
    <property type="molecule type" value="Genomic_DNA"/>
</dbReference>
<dbReference type="RefSeq" id="WP_054211001.1">
    <property type="nucleotide sequence ID" value="NZ_LGSZ01000053.1"/>
</dbReference>
<evidence type="ECO:0000313" key="4">
    <source>
        <dbReference type="Proteomes" id="UP000037822"/>
    </source>
</evidence>
<name>A0A0N0M9V9_9HYPH</name>
<dbReference type="PANTHER" id="PTHR21017">
    <property type="entry name" value="NIPSNAP-RELATED"/>
    <property type="match status" value="1"/>
</dbReference>
<protein>
    <submittedName>
        <fullName evidence="3">NIPSNAP domain containing protein</fullName>
    </submittedName>
</protein>
<dbReference type="InterPro" id="IPR051557">
    <property type="entry name" value="NipSnap_domain"/>
</dbReference>
<proteinExistence type="inferred from homology"/>
<dbReference type="InterPro" id="IPR012577">
    <property type="entry name" value="NIPSNAP"/>
</dbReference>
<dbReference type="Gene3D" id="3.30.70.100">
    <property type="match status" value="1"/>
</dbReference>
<dbReference type="Proteomes" id="UP000037822">
    <property type="component" value="Unassembled WGS sequence"/>
</dbReference>
<organism evidence="3 4">
    <name type="scientific">Bosea vaviloviae</name>
    <dbReference type="NCBI Taxonomy" id="1526658"/>
    <lineage>
        <taxon>Bacteria</taxon>
        <taxon>Pseudomonadati</taxon>
        <taxon>Pseudomonadota</taxon>
        <taxon>Alphaproteobacteria</taxon>
        <taxon>Hyphomicrobiales</taxon>
        <taxon>Boseaceae</taxon>
        <taxon>Bosea</taxon>
    </lineage>
</organism>
<accession>A0A0N0M9V9</accession>
<reference evidence="3 4" key="1">
    <citation type="submission" date="2015-07" db="EMBL/GenBank/DDBJ databases">
        <title>Whole genome sequencing of Bosea vaviloviae isolated from cave pool.</title>
        <authorList>
            <person name="Tan N.E.H."/>
            <person name="Lee Y.P."/>
            <person name="Gan H.M."/>
            <person name="Barton H."/>
            <person name="Savka M.A."/>
        </authorList>
    </citation>
    <scope>NUCLEOTIDE SEQUENCE [LARGE SCALE GENOMIC DNA]</scope>
    <source>
        <strain evidence="3 4">SD260</strain>
    </source>
</reference>
<dbReference type="OrthoDB" id="4124121at2"/>
<feature type="domain" description="NIPSNAP" evidence="2">
    <location>
        <begin position="3"/>
        <end position="102"/>
    </location>
</feature>
<dbReference type="Pfam" id="PF07978">
    <property type="entry name" value="NIPSNAP"/>
    <property type="match status" value="1"/>
</dbReference>
<dbReference type="PANTHER" id="PTHR21017:SF17">
    <property type="entry name" value="PROTEIN NIPSNAP"/>
    <property type="match status" value="1"/>
</dbReference>